<reference evidence="5 6" key="2">
    <citation type="submission" date="2015-05" db="EMBL/GenBank/DDBJ databases">
        <authorList>
            <person name="Morales-Cruz A."/>
            <person name="Amrine K.C."/>
            <person name="Cantu D."/>
        </authorList>
    </citation>
    <scope>NUCLEOTIDE SEQUENCE [LARGE SCALE GENOMIC DNA]</scope>
    <source>
        <strain evidence="5">UCRPC4</strain>
    </source>
</reference>
<protein>
    <submittedName>
        <fullName evidence="5">Putative gpi anchored protein</fullName>
    </submittedName>
</protein>
<gene>
    <name evidence="5" type="ORF">UCRPC4_g06878</name>
</gene>
<evidence type="ECO:0000256" key="1">
    <source>
        <dbReference type="ARBA" id="ARBA00022729"/>
    </source>
</evidence>
<dbReference type="GO" id="GO:0042597">
    <property type="term" value="C:periplasmic space"/>
    <property type="evidence" value="ECO:0007669"/>
    <property type="project" value="InterPro"/>
</dbReference>
<organism evidence="5 6">
    <name type="scientific">Phaeomoniella chlamydospora</name>
    <name type="common">Phaeoacremonium chlamydosporum</name>
    <dbReference type="NCBI Taxonomy" id="158046"/>
    <lineage>
        <taxon>Eukaryota</taxon>
        <taxon>Fungi</taxon>
        <taxon>Dikarya</taxon>
        <taxon>Ascomycota</taxon>
        <taxon>Pezizomycotina</taxon>
        <taxon>Eurotiomycetes</taxon>
        <taxon>Chaetothyriomycetidae</taxon>
        <taxon>Phaeomoniellales</taxon>
        <taxon>Phaeomoniellaceae</taxon>
        <taxon>Phaeomoniella</taxon>
    </lineage>
</organism>
<keyword evidence="1 3" id="KW-0732">Signal</keyword>
<reference evidence="5 6" key="1">
    <citation type="submission" date="2015-05" db="EMBL/GenBank/DDBJ databases">
        <title>Distinctive expansion of gene families associated with plant cell wall degradation and secondary metabolism in the genomes of grapevine trunk pathogens.</title>
        <authorList>
            <person name="Lawrence D.P."/>
            <person name="Travadon R."/>
            <person name="Rolshausen P.E."/>
            <person name="Baumgartner K."/>
        </authorList>
    </citation>
    <scope>NUCLEOTIDE SEQUENCE [LARGE SCALE GENOMIC DNA]</scope>
    <source>
        <strain evidence="5">UCRPC4</strain>
    </source>
</reference>
<dbReference type="InterPro" id="IPR008929">
    <property type="entry name" value="Chondroitin_lyas"/>
</dbReference>
<evidence type="ECO:0000256" key="3">
    <source>
        <dbReference type="SAM" id="SignalP"/>
    </source>
</evidence>
<proteinExistence type="predicted"/>
<evidence type="ECO:0000256" key="2">
    <source>
        <dbReference type="ARBA" id="ARBA00023239"/>
    </source>
</evidence>
<comment type="caution">
    <text evidence="5">The sequence shown here is derived from an EMBL/GenBank/DDBJ whole genome shotgun (WGS) entry which is preliminary data.</text>
</comment>
<dbReference type="Gene3D" id="1.50.10.100">
    <property type="entry name" value="Chondroitin AC/alginate lyase"/>
    <property type="match status" value="3"/>
</dbReference>
<accession>A0A0G2DSR6</accession>
<keyword evidence="6" id="KW-1185">Reference proteome</keyword>
<keyword evidence="2" id="KW-0456">Lyase</keyword>
<feature type="signal peptide" evidence="3">
    <location>
        <begin position="1"/>
        <end position="17"/>
    </location>
</feature>
<dbReference type="OrthoDB" id="5280547at2759"/>
<dbReference type="SUPFAM" id="SSF48230">
    <property type="entry name" value="Chondroitin AC/alginate lyase"/>
    <property type="match status" value="2"/>
</dbReference>
<evidence type="ECO:0000259" key="4">
    <source>
        <dbReference type="Pfam" id="PF05426"/>
    </source>
</evidence>
<dbReference type="GO" id="GO:0016829">
    <property type="term" value="F:lyase activity"/>
    <property type="evidence" value="ECO:0007669"/>
    <property type="project" value="UniProtKB-KW"/>
</dbReference>
<dbReference type="AlphaFoldDB" id="A0A0G2DSR6"/>
<name>A0A0G2DSR6_PHACM</name>
<sequence>MHLFFAGLLSLGLVASAMKSDTAIGRYKGRDYSAAEDDSTGLVHPGLLHSASDFERIISYVDNQTEPWYTGWQKLVNNTDPNYEPNAHETVYRGTGTAENYNDLYKDAAEAYALAIYWKVTGNTTYANTSATILDAWSSTLKVINGTSDRYLASGLYGYQLANAAEILRAYDGWTGLSDMASMLTNVFYSLNHDFLVNHNGAEIDHYWANWDLCNMCSMQAIGVLSDNSTMFEEANSYFESGAGNGQINNAIWKLYTEEGSGKTLGQGQEVGRDQGHTMLDYALLGVFAQQAWQQSIDFYSYNDSLILAGAEYAAKYNLGNDVPYTEYSNSDVNQTVISSASRGNIRPIWELLYSHYGVLKGLNASWSEQYRDLVVKNGSGAEGGGGDYGPNSSGQISSQDRIEIPKLAYQLMESVFCNRGLALVADVPGIYGTIPLTNPAMDVSSYLKQKPGDFIHPGIWHTHEDLQRMRSNIAAGKEPWTSAYRQFANDSYSQSTYTMQGPKSVIERGSTSNYSTFTSDSRAAWQNALMWYFTNDTAHWNIATTILDAWGSNLTNIIGTDRSLLLGLEGDLLVNAAEIMRWEGGWVEAGSKWQGGSGFSVQLYWLFSRQSIPIGQANYGMVSIKALLSFAVYLDDVELYNYAINQFLNNRCASYLSMYEPTTGQSVESGRDQSHAESGISWTALGARVAQSQGSDLYTLGDNLLLKAAEYTAKFNLNGTVPYDPDWYRCEAVLVGGPWPDISYEKFGINSTSAHIWDIIYYQYVVRRNLTGPWTAKAKVAAGFEGHTTSIVLHGCKAGLMYEVINQSSTEGIQ</sequence>
<dbReference type="InterPro" id="IPR008397">
    <property type="entry name" value="Alginate_lyase_dom"/>
</dbReference>
<dbReference type="EMBL" id="LCWF01000241">
    <property type="protein sequence ID" value="KKY14017.1"/>
    <property type="molecule type" value="Genomic_DNA"/>
</dbReference>
<dbReference type="Proteomes" id="UP000053317">
    <property type="component" value="Unassembled WGS sequence"/>
</dbReference>
<evidence type="ECO:0000313" key="6">
    <source>
        <dbReference type="Proteomes" id="UP000053317"/>
    </source>
</evidence>
<dbReference type="Pfam" id="PF05426">
    <property type="entry name" value="Alginate_lyase"/>
    <property type="match status" value="1"/>
</dbReference>
<feature type="domain" description="Alginate lyase" evidence="4">
    <location>
        <begin position="97"/>
        <end position="317"/>
    </location>
</feature>
<evidence type="ECO:0000313" key="5">
    <source>
        <dbReference type="EMBL" id="KKY14017.1"/>
    </source>
</evidence>
<feature type="chain" id="PRO_5002543029" evidence="3">
    <location>
        <begin position="18"/>
        <end position="815"/>
    </location>
</feature>